<dbReference type="PANTHER" id="PTHR47917:SF1">
    <property type="entry name" value="COENZYME F420:L-GLUTAMATE LIGASE"/>
    <property type="match status" value="1"/>
</dbReference>
<protein>
    <submittedName>
        <fullName evidence="13">Coenzyme F420-0:L-glutamate ligase</fullName>
    </submittedName>
</protein>
<proteinExistence type="inferred from homology"/>
<dbReference type="InterPro" id="IPR029479">
    <property type="entry name" value="Nitroreductase"/>
</dbReference>
<keyword evidence="1 13" id="KW-0436">Ligase</keyword>
<keyword evidence="5" id="KW-0630">Potassium</keyword>
<dbReference type="PANTHER" id="PTHR47917">
    <property type="match status" value="1"/>
</dbReference>
<comment type="caution">
    <text evidence="13">The sequence shown here is derived from an EMBL/GenBank/DDBJ whole genome shotgun (WGS) entry which is preliminary data.</text>
</comment>
<feature type="region of interest" description="Disordered" evidence="10">
    <location>
        <begin position="1"/>
        <end position="60"/>
    </location>
</feature>
<dbReference type="Gene3D" id="3.90.1660.10">
    <property type="entry name" value="CofE-like domain"/>
    <property type="match status" value="1"/>
</dbReference>
<dbReference type="GO" id="GO:0016874">
    <property type="term" value="F:ligase activity"/>
    <property type="evidence" value="ECO:0007669"/>
    <property type="project" value="UniProtKB-KW"/>
</dbReference>
<evidence type="ECO:0000256" key="3">
    <source>
        <dbReference type="ARBA" id="ARBA00022741"/>
    </source>
</evidence>
<feature type="compositionally biased region" description="Basic and acidic residues" evidence="10">
    <location>
        <begin position="480"/>
        <end position="491"/>
    </location>
</feature>
<evidence type="ECO:0000256" key="9">
    <source>
        <dbReference type="ARBA" id="ARBA00023268"/>
    </source>
</evidence>
<evidence type="ECO:0000259" key="12">
    <source>
        <dbReference type="Pfam" id="PF01996"/>
    </source>
</evidence>
<dbReference type="EMBL" id="BAAAQK010000028">
    <property type="protein sequence ID" value="GAA1876272.1"/>
    <property type="molecule type" value="Genomic_DNA"/>
</dbReference>
<dbReference type="SUPFAM" id="SSF55469">
    <property type="entry name" value="FMN-dependent nitroreductase-like"/>
    <property type="match status" value="1"/>
</dbReference>
<feature type="region of interest" description="Disordered" evidence="10">
    <location>
        <begin position="472"/>
        <end position="491"/>
    </location>
</feature>
<dbReference type="RefSeq" id="WP_344426580.1">
    <property type="nucleotide sequence ID" value="NZ_BAAAQK010000028.1"/>
</dbReference>
<evidence type="ECO:0000256" key="5">
    <source>
        <dbReference type="ARBA" id="ARBA00022958"/>
    </source>
</evidence>
<dbReference type="Pfam" id="PF00881">
    <property type="entry name" value="Nitroreductase"/>
    <property type="match status" value="1"/>
</dbReference>
<evidence type="ECO:0000313" key="14">
    <source>
        <dbReference type="Proteomes" id="UP001500449"/>
    </source>
</evidence>
<sequence length="491" mass="51283">MSGARGPDAVAEPDPATSGRPASGPQPTGPDAAGATVPGDPTVPGDHRADGGLEILPVPGLPEFRPGDDVTAAIAGAAPWLRDGDVLVVTSKIFSKAEGRLVAAPTDPEERDALRRRLILGETERILARRGKTLIVASKLGIVQAAAGVDGSNVRTDELALLPVDPDGSAARLRSGLRERLGVDVAVVVTDTMGRSWRVGQTDVAIGSAGLTVIHRYAGAFDAEGNELFVTEVAVADEVAGAADLVKGKLGGLPVAVVRGLGSRDDGSTARELVRPVEDDLFRLGADEAIAQGREQGRREAVLLRRSSRAFADEPVDADALRRAVGVALTAPAPHHSTPFRFVWLREKRAAVLDALRERWQADLAADGRPADEIERRLARGDLLRRAPEVVLAFRTGDGAHAYGDTARDAAERDMFTVAGGAAVQSLLVALAAEGLASCWVGSTIFAADTTREALDLPADWQPLGAIAVGTPAAPLTPRAPHDPSEGLLER</sequence>
<evidence type="ECO:0000256" key="10">
    <source>
        <dbReference type="SAM" id="MobiDB-lite"/>
    </source>
</evidence>
<dbReference type="Proteomes" id="UP001500449">
    <property type="component" value="Unassembled WGS sequence"/>
</dbReference>
<keyword evidence="14" id="KW-1185">Reference proteome</keyword>
<dbReference type="SUPFAM" id="SSF144010">
    <property type="entry name" value="CofE-like"/>
    <property type="match status" value="1"/>
</dbReference>
<gene>
    <name evidence="13" type="ORF">GCM10009836_67040</name>
</gene>
<dbReference type="NCBIfam" id="NF009810">
    <property type="entry name" value="PRK13294.1"/>
    <property type="match status" value="1"/>
</dbReference>
<dbReference type="Pfam" id="PF01996">
    <property type="entry name" value="F420_ligase"/>
    <property type="match status" value="1"/>
</dbReference>
<evidence type="ECO:0000256" key="6">
    <source>
        <dbReference type="ARBA" id="ARBA00023002"/>
    </source>
</evidence>
<evidence type="ECO:0000256" key="8">
    <source>
        <dbReference type="ARBA" id="ARBA00023211"/>
    </source>
</evidence>
<dbReference type="NCBIfam" id="TIGR01916">
    <property type="entry name" value="F420_cofE"/>
    <property type="match status" value="1"/>
</dbReference>
<accession>A0ABN2NMV9</accession>
<reference evidence="13 14" key="1">
    <citation type="journal article" date="2019" name="Int. J. Syst. Evol. Microbiol.">
        <title>The Global Catalogue of Microorganisms (GCM) 10K type strain sequencing project: providing services to taxonomists for standard genome sequencing and annotation.</title>
        <authorList>
            <consortium name="The Broad Institute Genomics Platform"/>
            <consortium name="The Broad Institute Genome Sequencing Center for Infectious Disease"/>
            <person name="Wu L."/>
            <person name="Ma J."/>
        </authorList>
    </citation>
    <scope>NUCLEOTIDE SEQUENCE [LARGE SCALE GENOMIC DNA]</scope>
    <source>
        <strain evidence="13 14">JCM 16009</strain>
    </source>
</reference>
<name>A0ABN2NMV9_9PSEU</name>
<keyword evidence="9" id="KW-0511">Multifunctional enzyme</keyword>
<dbReference type="HAMAP" id="MF_01259">
    <property type="entry name" value="F420_ligase_FbiB"/>
    <property type="match status" value="1"/>
</dbReference>
<feature type="domain" description="Coenzyme F420:L-glutamate ligase-like" evidence="12">
    <location>
        <begin position="61"/>
        <end position="260"/>
    </location>
</feature>
<keyword evidence="6" id="KW-0560">Oxidoreductase</keyword>
<evidence type="ECO:0000256" key="1">
    <source>
        <dbReference type="ARBA" id="ARBA00022598"/>
    </source>
</evidence>
<keyword evidence="8" id="KW-0464">Manganese</keyword>
<evidence type="ECO:0000256" key="2">
    <source>
        <dbReference type="ARBA" id="ARBA00022723"/>
    </source>
</evidence>
<keyword evidence="4" id="KW-0460">Magnesium</keyword>
<evidence type="ECO:0000256" key="4">
    <source>
        <dbReference type="ARBA" id="ARBA00022842"/>
    </source>
</evidence>
<evidence type="ECO:0000313" key="13">
    <source>
        <dbReference type="EMBL" id="GAA1876272.1"/>
    </source>
</evidence>
<keyword evidence="7" id="KW-0342">GTP-binding</keyword>
<dbReference type="InterPro" id="IPR002847">
    <property type="entry name" value="F420-0_gamma-glut_ligase-dom"/>
</dbReference>
<dbReference type="InterPro" id="IPR023661">
    <property type="entry name" value="FbiB"/>
</dbReference>
<dbReference type="InterPro" id="IPR000415">
    <property type="entry name" value="Nitroreductase-like"/>
</dbReference>
<dbReference type="Gene3D" id="3.30.1330.100">
    <property type="entry name" value="CofE-like"/>
    <property type="match status" value="1"/>
</dbReference>
<dbReference type="InterPro" id="IPR019943">
    <property type="entry name" value="F420_FbiB_C"/>
</dbReference>
<dbReference type="NCBIfam" id="TIGR03553">
    <property type="entry name" value="F420_FbiB_CTERM"/>
    <property type="match status" value="1"/>
</dbReference>
<dbReference type="Gene3D" id="3.40.109.10">
    <property type="entry name" value="NADH Oxidase"/>
    <property type="match status" value="1"/>
</dbReference>
<organism evidence="13 14">
    <name type="scientific">Pseudonocardia ailaonensis</name>
    <dbReference type="NCBI Taxonomy" id="367279"/>
    <lineage>
        <taxon>Bacteria</taxon>
        <taxon>Bacillati</taxon>
        <taxon>Actinomycetota</taxon>
        <taxon>Actinomycetes</taxon>
        <taxon>Pseudonocardiales</taxon>
        <taxon>Pseudonocardiaceae</taxon>
        <taxon>Pseudonocardia</taxon>
    </lineage>
</organism>
<keyword evidence="3" id="KW-0547">Nucleotide-binding</keyword>
<feature type="domain" description="Nitroreductase" evidence="11">
    <location>
        <begin position="305"/>
        <end position="470"/>
    </location>
</feature>
<keyword evidence="2" id="KW-0479">Metal-binding</keyword>
<dbReference type="InterPro" id="IPR008225">
    <property type="entry name" value="F420-0_g-glutamyl_ligase"/>
</dbReference>
<evidence type="ECO:0000259" key="11">
    <source>
        <dbReference type="Pfam" id="PF00881"/>
    </source>
</evidence>
<evidence type="ECO:0000256" key="7">
    <source>
        <dbReference type="ARBA" id="ARBA00023134"/>
    </source>
</evidence>